<evidence type="ECO:0000256" key="3">
    <source>
        <dbReference type="ARBA" id="ARBA00022553"/>
    </source>
</evidence>
<comment type="caution">
    <text evidence="5">The sequence shown here is derived from an EMBL/GenBank/DDBJ whole genome shotgun (WGS) entry which is preliminary data.</text>
</comment>
<dbReference type="InterPro" id="IPR000873">
    <property type="entry name" value="AMP-dep_synth/lig_dom"/>
</dbReference>
<protein>
    <recommendedName>
        <fullName evidence="4">Carrier domain-containing protein</fullName>
    </recommendedName>
</protein>
<dbReference type="InterPro" id="IPR001242">
    <property type="entry name" value="Condensation_dom"/>
</dbReference>
<dbReference type="Gene3D" id="3.40.50.980">
    <property type="match status" value="2"/>
</dbReference>
<dbReference type="GO" id="GO:0043041">
    <property type="term" value="P:amino acid activation for nonribosomal peptide biosynthetic process"/>
    <property type="evidence" value="ECO:0007669"/>
    <property type="project" value="TreeGrafter"/>
</dbReference>
<dbReference type="Gene3D" id="3.40.50.1820">
    <property type="entry name" value="alpha/beta hydrolase"/>
    <property type="match status" value="1"/>
</dbReference>
<dbReference type="PROSITE" id="PS00455">
    <property type="entry name" value="AMP_BINDING"/>
    <property type="match status" value="2"/>
</dbReference>
<dbReference type="Pfam" id="PF00550">
    <property type="entry name" value="PP-binding"/>
    <property type="match status" value="2"/>
</dbReference>
<dbReference type="OrthoDB" id="9757559at2"/>
<dbReference type="SMART" id="SM00823">
    <property type="entry name" value="PKS_PP"/>
    <property type="match status" value="2"/>
</dbReference>
<dbReference type="Pfam" id="PF00975">
    <property type="entry name" value="Thioesterase"/>
    <property type="match status" value="1"/>
</dbReference>
<dbReference type="CDD" id="cd12117">
    <property type="entry name" value="A_NRPS_Srf_like"/>
    <property type="match status" value="1"/>
</dbReference>
<dbReference type="PROSITE" id="PS50075">
    <property type="entry name" value="CARRIER"/>
    <property type="match status" value="2"/>
</dbReference>
<evidence type="ECO:0000256" key="2">
    <source>
        <dbReference type="ARBA" id="ARBA00022450"/>
    </source>
</evidence>
<dbReference type="SUPFAM" id="SSF52777">
    <property type="entry name" value="CoA-dependent acyltransferases"/>
    <property type="match status" value="2"/>
</dbReference>
<dbReference type="Gene3D" id="3.30.559.10">
    <property type="entry name" value="Chloramphenicol acetyltransferase-like domain"/>
    <property type="match status" value="1"/>
</dbReference>
<dbReference type="InterPro" id="IPR029058">
    <property type="entry name" value="AB_hydrolase_fold"/>
</dbReference>
<dbReference type="RefSeq" id="WP_104321485.1">
    <property type="nucleotide sequence ID" value="NZ_PSSX01000005.1"/>
</dbReference>
<evidence type="ECO:0000313" key="6">
    <source>
        <dbReference type="Proteomes" id="UP000239917"/>
    </source>
</evidence>
<dbReference type="Gene3D" id="3.40.50.12780">
    <property type="entry name" value="N-terminal domain of ligase-like"/>
    <property type="match status" value="1"/>
</dbReference>
<comment type="cofactor">
    <cofactor evidence="1">
        <name>pantetheine 4'-phosphate</name>
        <dbReference type="ChEBI" id="CHEBI:47942"/>
    </cofactor>
</comment>
<feature type="domain" description="Carrier" evidence="4">
    <location>
        <begin position="1593"/>
        <end position="1668"/>
    </location>
</feature>
<dbReference type="Gene3D" id="3.30.300.30">
    <property type="match status" value="2"/>
</dbReference>
<dbReference type="NCBIfam" id="NF003417">
    <property type="entry name" value="PRK04813.1"/>
    <property type="match status" value="2"/>
</dbReference>
<dbReference type="Proteomes" id="UP000239917">
    <property type="component" value="Unassembled WGS sequence"/>
</dbReference>
<dbReference type="PROSITE" id="PS00012">
    <property type="entry name" value="PHOSPHOPANTETHEINE"/>
    <property type="match status" value="1"/>
</dbReference>
<evidence type="ECO:0000256" key="1">
    <source>
        <dbReference type="ARBA" id="ARBA00001957"/>
    </source>
</evidence>
<accession>A0A2S5ZBE3</accession>
<dbReference type="InterPro" id="IPR023213">
    <property type="entry name" value="CAT-like_dom_sf"/>
</dbReference>
<gene>
    <name evidence="5" type="ORF">KEHDKFFH_08350</name>
</gene>
<dbReference type="Pfam" id="PF00668">
    <property type="entry name" value="Condensation"/>
    <property type="match status" value="1"/>
</dbReference>
<keyword evidence="3" id="KW-0597">Phosphoprotein</keyword>
<dbReference type="SUPFAM" id="SSF47336">
    <property type="entry name" value="ACP-like"/>
    <property type="match status" value="2"/>
</dbReference>
<dbReference type="SUPFAM" id="SSF53474">
    <property type="entry name" value="alpha/beta-Hydrolases"/>
    <property type="match status" value="1"/>
</dbReference>
<evidence type="ECO:0000259" key="4">
    <source>
        <dbReference type="PROSITE" id="PS50075"/>
    </source>
</evidence>
<dbReference type="InterPro" id="IPR020806">
    <property type="entry name" value="PKS_PP-bd"/>
</dbReference>
<dbReference type="GO" id="GO:0005737">
    <property type="term" value="C:cytoplasm"/>
    <property type="evidence" value="ECO:0007669"/>
    <property type="project" value="TreeGrafter"/>
</dbReference>
<organism evidence="5 6">
    <name type="scientific">Marinobacter maroccanus</name>
    <dbReference type="NCBI Taxonomy" id="2055143"/>
    <lineage>
        <taxon>Bacteria</taxon>
        <taxon>Pseudomonadati</taxon>
        <taxon>Pseudomonadota</taxon>
        <taxon>Gammaproteobacteria</taxon>
        <taxon>Pseudomonadales</taxon>
        <taxon>Marinobacteraceae</taxon>
        <taxon>Marinobacter</taxon>
    </lineage>
</organism>
<dbReference type="GO" id="GO:0031177">
    <property type="term" value="F:phosphopantetheine binding"/>
    <property type="evidence" value="ECO:0007669"/>
    <property type="project" value="InterPro"/>
</dbReference>
<dbReference type="InterPro" id="IPR010071">
    <property type="entry name" value="AA_adenyl_dom"/>
</dbReference>
<sequence length="1941" mass="216459">MERAQRDNQTIGSVIAPVELLSDSQNWPEVPYDYLFINQSQDKPEKTAVVFGEDVLTYRELELQSRQWAHWLLSEGIKTGDKVLVCMERALELPAVLLGILRAGACYVPADPAFPPDRIAVIIEDSDSAAVISDRESEALLPPSNPSVRFVVEDKPAQLEARSLPEWRPDDLAYLIFTSGSTGRPKGVPITRAAMMNFLLAMADKPGIAAEDRVLALTTISFDISVLELFLPLIAGATVYVVSKRDSLDPQSLSRVIDEKRLTLMQATPATWRLLYDYGWRPQRHQKLLCGGEAFPLSLANGLVACAGEVWNMYGPTEATVWSSCHRVTASDLQDGRIPLGDPVPNLEYRVLDESGNSCSQGSPGELLIAGVAITPGYYGRPELNEERFLSMEAGDTRRRYYRTGDLVFENSRSELIYVDRLDNQVKIRGFRVELGEIEASLSRIVSAGDSAVVVANLGEDEPVLVGCIQTGKDVNLKQLEDGLSKTLPPYMIPRAWRWYPELPKTPNQKIDRKALRRLVEGEHSNQEFGDSNFNDPLMRAIAHHWRSLLGVEPDRESDDFLALGGHSLLAARLSVALSKETGQYVRPVELLSQSTLADHCRLVRQAKGAGPVEKTGSFNSAAVTRIPFSAAQKRMWYTVQSGDSAGIFNESEAYRVEGKLDLTRLKHAVRSIMDKHVAFRMVVEDERDLTWTVLQSPDLPLRQVNLDEQGDRSWESLSQEMHNEASRSFRFSEEPLIRFVVYTDGNERHVVQFVAHHLIIDGLSETLLWKELAEFYQTGAEQSPGRESQQDTAYLKYLGSEPVRDPASLECWVDHLLAAPEVQPLDLRTDYPRPAKMDYAGQDVFLDLPPDLEASIRELARDLHSTPFTVYLAVYLVWLARHSNQGEYVIGTPVSGREPYWPDDMVGLFTNTIPLRLRSQVELPFSDLVSAVSRIALDAMKHDHVPFDEIVQRVNPERDPSRTPIYQVMFALNEYSERPTGLSPELKWAPEPVNGGFSPVDLVLFVDLYPDRLRLHFQASERLFSRESLERFVRRYAVMLESVVETPDQICRDLPIIDRTEEQHLKEWSGAATEYPREETIDQCFQRQVSISPDAPAVETSRVSLSYRELSEYANYVVRLLKESGVSEGDRIGVAASQSLETVAGILGILRAGCIYVPMDLSYPVERLNYIAHKAAIKAVLSAKKQPGDVTELEHSVPAIEMASWPEAARINGQGSGAAEETRRSAQSPAYVMFTSGSTGVPKGIEVSNRNVVRLVINNNFMTLDANTRFLMFAPVAFDASTLEIWGPLLNGGTLVIPDDNQSMDQLESVLVNHNVNSLWLTAALFHYMAEHSPGAFSGLSFLLAGGDVLSPKWVRRVLSANPGLKLINGYGPTENTTFTCCYPMSSSDDVVSPVPIGKPVANTRVYVLDQSGNDCPIGVPGELYAGGDGVALGYVGEPGLTERSFLENPFGRQIGRVYRTGDKVCWRSDGSLEFLGRYDNQLKIRGFRIEPDEVSDIIESYPDIEHAITIGWTAPSGDTRLISYFTPSFPSRDDVEKLQRWLGQKLPRYMLPARLIGLSALPVGLTGKVDRARLPDPLLFPEVSETGGRTRPTSTTEKALARIWEKTLGVEGVCREDDFFALGGSSIKALEVFSHLARELKQDIPLSTLLEYPTLRDLALELDRAKAPKALSAGSDTHLSGWNCLVELGGEGTRKPIVCVHAVGGNVLSYRRVMELIGKGRPLLGFQSRALDGRTPPQESLNQMANDYVQELLSSGYEQPFTLMGGSLGGTIALEMARILRAEGVEVDWVILLDTIGPNGRNISDFSSDVTPLSKRSWRSAKALTSYYVRRAVVLLCRIFYLRIPYSLRPFFIEEYHKGLLSQHIDAEYRGNVFLIRGRQGLGGVYEDPYLGWEGLLTGHLKISEIDVPHNVFMESPETIERLRSFFLPEVDDQFRRER</sequence>
<dbReference type="InterPro" id="IPR001031">
    <property type="entry name" value="Thioesterase"/>
</dbReference>
<dbReference type="Gene3D" id="2.30.38.10">
    <property type="entry name" value="Luciferase, Domain 3"/>
    <property type="match status" value="1"/>
</dbReference>
<evidence type="ECO:0000313" key="5">
    <source>
        <dbReference type="EMBL" id="PPI84703.1"/>
    </source>
</evidence>
<dbReference type="PANTHER" id="PTHR45527">
    <property type="entry name" value="NONRIBOSOMAL PEPTIDE SYNTHETASE"/>
    <property type="match status" value="1"/>
</dbReference>
<dbReference type="InterPro" id="IPR009081">
    <property type="entry name" value="PP-bd_ACP"/>
</dbReference>
<dbReference type="InterPro" id="IPR042099">
    <property type="entry name" value="ANL_N_sf"/>
</dbReference>
<dbReference type="NCBIfam" id="TIGR01733">
    <property type="entry name" value="AA-adenyl-dom"/>
    <property type="match status" value="2"/>
</dbReference>
<keyword evidence="6" id="KW-1185">Reference proteome</keyword>
<dbReference type="Gene3D" id="3.30.559.30">
    <property type="entry name" value="Nonribosomal peptide synthetase, condensation domain"/>
    <property type="match status" value="1"/>
</dbReference>
<dbReference type="GO" id="GO:0003824">
    <property type="term" value="F:catalytic activity"/>
    <property type="evidence" value="ECO:0007669"/>
    <property type="project" value="InterPro"/>
</dbReference>
<keyword evidence="2" id="KW-0596">Phosphopantetheine</keyword>
<dbReference type="Pfam" id="PF00501">
    <property type="entry name" value="AMP-binding"/>
    <property type="match status" value="2"/>
</dbReference>
<reference evidence="5 6" key="1">
    <citation type="submission" date="2018-01" db="EMBL/GenBank/DDBJ databases">
        <title>Complete genome sequences of the type strains of Marinobacter flavimaris and Marinobacter maroccanus.</title>
        <authorList>
            <person name="Palau M."/>
            <person name="Boujida N."/>
            <person name="Manresa A."/>
            <person name="Minana-Galbis D."/>
        </authorList>
    </citation>
    <scope>NUCLEOTIDE SEQUENCE [LARGE SCALE GENOMIC DNA]</scope>
    <source>
        <strain evidence="5 6">N4</strain>
    </source>
</reference>
<proteinExistence type="predicted"/>
<dbReference type="SUPFAM" id="SSF56801">
    <property type="entry name" value="Acetyl-CoA synthetase-like"/>
    <property type="match status" value="2"/>
</dbReference>
<dbReference type="InterPro" id="IPR006162">
    <property type="entry name" value="Ppantetheine_attach_site"/>
</dbReference>
<dbReference type="InterPro" id="IPR045851">
    <property type="entry name" value="AMP-bd_C_sf"/>
</dbReference>
<dbReference type="CDD" id="cd19531">
    <property type="entry name" value="LCL_NRPS-like"/>
    <property type="match status" value="1"/>
</dbReference>
<dbReference type="Gene3D" id="1.10.1200.10">
    <property type="entry name" value="ACP-like"/>
    <property type="match status" value="2"/>
</dbReference>
<feature type="domain" description="Carrier" evidence="4">
    <location>
        <begin position="533"/>
        <end position="608"/>
    </location>
</feature>
<dbReference type="EMBL" id="PSSX01000005">
    <property type="protein sequence ID" value="PPI84703.1"/>
    <property type="molecule type" value="Genomic_DNA"/>
</dbReference>
<dbReference type="PANTHER" id="PTHR45527:SF1">
    <property type="entry name" value="FATTY ACID SYNTHASE"/>
    <property type="match status" value="1"/>
</dbReference>
<dbReference type="GO" id="GO:0044550">
    <property type="term" value="P:secondary metabolite biosynthetic process"/>
    <property type="evidence" value="ECO:0007669"/>
    <property type="project" value="TreeGrafter"/>
</dbReference>
<dbReference type="InterPro" id="IPR020845">
    <property type="entry name" value="AMP-binding_CS"/>
</dbReference>
<dbReference type="InterPro" id="IPR036736">
    <property type="entry name" value="ACP-like_sf"/>
</dbReference>
<name>A0A2S5ZBE3_9GAMM</name>